<dbReference type="InterPro" id="IPR050482">
    <property type="entry name" value="Sensor_HK_TwoCompSys"/>
</dbReference>
<feature type="domain" description="Histidine kinase/HSP90-like ATPase" evidence="11">
    <location>
        <begin position="336"/>
        <end position="432"/>
    </location>
</feature>
<evidence type="ECO:0000313" key="13">
    <source>
        <dbReference type="Proteomes" id="UP000272015"/>
    </source>
</evidence>
<proteinExistence type="predicted"/>
<sequence>MSRRIFSPGGPTAPGGEVRAELRSELRLPTPPGVARRFWARHPWLTDVGVVLSYLLPILLLTGSPPGGQTVPELVNQGVVVVVVSTALLFRRHAPLLVLTVCAAGLFVSYPGFSPVDTVPLLIALYATAVYRGAGSAWIGFGASAVAGFLAALVRPDELGEAWIQIGSQYAVTMLAATLIGVNVGNRKRYVTALLDLAAQLAEERDRQARLARIAERARIAREMHDVIAHSLSVMVALADGSGAVAATDPERAQTAMREVAATGRASLAEMRRLLGVLTEPEPGSAPSTTDAPPDSAPPLRPQPGIEQLAELVESFRAAGLPTRLEMEGRSPDNPGMQLAIYRIVQESLTNVLRYAAGSTLVIARVRMNADRVEIVVTDNSATPTTPASQGSGLGLIGLQERVALYGGTLAAGPREGAGWQVRATMTIDPGEPT</sequence>
<name>A0A3A5MKK1_9MICO</name>
<keyword evidence="8" id="KW-0902">Two-component regulatory system</keyword>
<keyword evidence="6 12" id="KW-0418">Kinase</keyword>
<dbReference type="InterPro" id="IPR036890">
    <property type="entry name" value="HATPase_C_sf"/>
</dbReference>
<evidence type="ECO:0000256" key="10">
    <source>
        <dbReference type="SAM" id="Phobius"/>
    </source>
</evidence>
<accession>A0A3A5MKK1</accession>
<keyword evidence="5" id="KW-0547">Nucleotide-binding</keyword>
<evidence type="ECO:0000256" key="7">
    <source>
        <dbReference type="ARBA" id="ARBA00022840"/>
    </source>
</evidence>
<dbReference type="Gene3D" id="3.30.565.10">
    <property type="entry name" value="Histidine kinase-like ATPase, C-terminal domain"/>
    <property type="match status" value="1"/>
</dbReference>
<dbReference type="GO" id="GO:0005524">
    <property type="term" value="F:ATP binding"/>
    <property type="evidence" value="ECO:0007669"/>
    <property type="project" value="UniProtKB-KW"/>
</dbReference>
<dbReference type="Pfam" id="PF02518">
    <property type="entry name" value="HATPase_c"/>
    <property type="match status" value="1"/>
</dbReference>
<evidence type="ECO:0000256" key="8">
    <source>
        <dbReference type="ARBA" id="ARBA00023012"/>
    </source>
</evidence>
<feature type="transmembrane region" description="Helical" evidence="10">
    <location>
        <begin position="166"/>
        <end position="185"/>
    </location>
</feature>
<evidence type="ECO:0000256" key="5">
    <source>
        <dbReference type="ARBA" id="ARBA00022741"/>
    </source>
</evidence>
<keyword evidence="4" id="KW-0808">Transferase</keyword>
<evidence type="ECO:0000256" key="4">
    <source>
        <dbReference type="ARBA" id="ARBA00022679"/>
    </source>
</evidence>
<dbReference type="SMART" id="SM00387">
    <property type="entry name" value="HATPase_c"/>
    <property type="match status" value="1"/>
</dbReference>
<evidence type="ECO:0000256" key="6">
    <source>
        <dbReference type="ARBA" id="ARBA00022777"/>
    </source>
</evidence>
<keyword evidence="13" id="KW-1185">Reference proteome</keyword>
<feature type="transmembrane region" description="Helical" evidence="10">
    <location>
        <begin position="133"/>
        <end position="154"/>
    </location>
</feature>
<reference evidence="12 13" key="1">
    <citation type="submission" date="2018-09" db="EMBL/GenBank/DDBJ databases">
        <title>Novel species of Cryobacterium.</title>
        <authorList>
            <person name="Liu Q."/>
            <person name="Xin Y.-H."/>
        </authorList>
    </citation>
    <scope>NUCLEOTIDE SEQUENCE [LARGE SCALE GENOMIC DNA]</scope>
    <source>
        <strain evidence="12 13">Hh39</strain>
    </source>
</reference>
<comment type="caution">
    <text evidence="12">The sequence shown here is derived from an EMBL/GenBank/DDBJ whole genome shotgun (WGS) entry which is preliminary data.</text>
</comment>
<evidence type="ECO:0000256" key="2">
    <source>
        <dbReference type="ARBA" id="ARBA00012438"/>
    </source>
</evidence>
<comment type="catalytic activity">
    <reaction evidence="1">
        <text>ATP + protein L-histidine = ADP + protein N-phospho-L-histidine.</text>
        <dbReference type="EC" id="2.7.13.3"/>
    </reaction>
</comment>
<gene>
    <name evidence="12" type="ORF">D6T64_06330</name>
</gene>
<evidence type="ECO:0000256" key="3">
    <source>
        <dbReference type="ARBA" id="ARBA00022553"/>
    </source>
</evidence>
<dbReference type="EMBL" id="QZVS01000071">
    <property type="protein sequence ID" value="RJT89575.1"/>
    <property type="molecule type" value="Genomic_DNA"/>
</dbReference>
<keyword evidence="10" id="KW-0472">Membrane</keyword>
<dbReference type="PANTHER" id="PTHR24421:SF10">
    <property type="entry name" value="NITRATE_NITRITE SENSOR PROTEIN NARQ"/>
    <property type="match status" value="1"/>
</dbReference>
<dbReference type="RefSeq" id="WP_119973278.1">
    <property type="nucleotide sequence ID" value="NZ_JBHSQA010000021.1"/>
</dbReference>
<dbReference type="InterPro" id="IPR003594">
    <property type="entry name" value="HATPase_dom"/>
</dbReference>
<keyword evidence="10" id="KW-0812">Transmembrane</keyword>
<evidence type="ECO:0000313" key="12">
    <source>
        <dbReference type="EMBL" id="RJT89575.1"/>
    </source>
</evidence>
<dbReference type="OrthoDB" id="227596at2"/>
<dbReference type="GO" id="GO:0046983">
    <property type="term" value="F:protein dimerization activity"/>
    <property type="evidence" value="ECO:0007669"/>
    <property type="project" value="InterPro"/>
</dbReference>
<dbReference type="Proteomes" id="UP000272015">
    <property type="component" value="Unassembled WGS sequence"/>
</dbReference>
<protein>
    <recommendedName>
        <fullName evidence="2">histidine kinase</fullName>
        <ecNumber evidence="2">2.7.13.3</ecNumber>
    </recommendedName>
</protein>
<dbReference type="GO" id="GO:0000155">
    <property type="term" value="F:phosphorelay sensor kinase activity"/>
    <property type="evidence" value="ECO:0007669"/>
    <property type="project" value="InterPro"/>
</dbReference>
<dbReference type="GO" id="GO:0016020">
    <property type="term" value="C:membrane"/>
    <property type="evidence" value="ECO:0007669"/>
    <property type="project" value="InterPro"/>
</dbReference>
<dbReference type="PANTHER" id="PTHR24421">
    <property type="entry name" value="NITRATE/NITRITE SENSOR PROTEIN NARX-RELATED"/>
    <property type="match status" value="1"/>
</dbReference>
<evidence type="ECO:0000256" key="1">
    <source>
        <dbReference type="ARBA" id="ARBA00000085"/>
    </source>
</evidence>
<dbReference type="Gene3D" id="1.20.5.1930">
    <property type="match status" value="1"/>
</dbReference>
<organism evidence="12 13">
    <name type="scientific">Cryobacterium melibiosiphilum</name>
    <dbReference type="NCBI Taxonomy" id="995039"/>
    <lineage>
        <taxon>Bacteria</taxon>
        <taxon>Bacillati</taxon>
        <taxon>Actinomycetota</taxon>
        <taxon>Actinomycetes</taxon>
        <taxon>Micrococcales</taxon>
        <taxon>Microbacteriaceae</taxon>
        <taxon>Cryobacterium</taxon>
    </lineage>
</organism>
<keyword evidence="3" id="KW-0597">Phosphoprotein</keyword>
<keyword evidence="7" id="KW-0067">ATP-binding</keyword>
<dbReference type="SUPFAM" id="SSF55874">
    <property type="entry name" value="ATPase domain of HSP90 chaperone/DNA topoisomerase II/histidine kinase"/>
    <property type="match status" value="1"/>
</dbReference>
<feature type="region of interest" description="Disordered" evidence="9">
    <location>
        <begin position="279"/>
        <end position="303"/>
    </location>
</feature>
<dbReference type="Pfam" id="PF07730">
    <property type="entry name" value="HisKA_3"/>
    <property type="match status" value="1"/>
</dbReference>
<evidence type="ECO:0000256" key="9">
    <source>
        <dbReference type="SAM" id="MobiDB-lite"/>
    </source>
</evidence>
<dbReference type="EC" id="2.7.13.3" evidence="2"/>
<keyword evidence="10" id="KW-1133">Transmembrane helix</keyword>
<dbReference type="InterPro" id="IPR011712">
    <property type="entry name" value="Sig_transdc_His_kin_sub3_dim/P"/>
</dbReference>
<evidence type="ECO:0000259" key="11">
    <source>
        <dbReference type="SMART" id="SM00387"/>
    </source>
</evidence>
<dbReference type="AlphaFoldDB" id="A0A3A5MKK1"/>
<dbReference type="Pfam" id="PF23539">
    <property type="entry name" value="DUF7134"/>
    <property type="match status" value="1"/>
</dbReference>
<dbReference type="InterPro" id="IPR055558">
    <property type="entry name" value="DUF7134"/>
</dbReference>
<dbReference type="CDD" id="cd16917">
    <property type="entry name" value="HATPase_UhpB-NarQ-NarX-like"/>
    <property type="match status" value="1"/>
</dbReference>
<feature type="transmembrane region" description="Helical" evidence="10">
    <location>
        <begin position="97"/>
        <end position="113"/>
    </location>
</feature>